<name>A0A226XAN7_CABSO</name>
<sequence length="174" mass="19004">MISLQKSIETYIRAKDGNRPFLIADAFTADAELTMQVNTSEISFPGTVKGAKAISDVLVSGFAQRYENVYTFCIGAPPAAGPAFSCNWLVCMSEKSTGLARAGFGRYEWLAAENSGQVRQLRITIEEMTTLPQDTVEPILRWAGALPYPWCPRERLGNGAPNITAIDRIRAALA</sequence>
<evidence type="ECO:0008006" key="3">
    <source>
        <dbReference type="Google" id="ProtNLM"/>
    </source>
</evidence>
<dbReference type="eggNOG" id="ENOG5032SUR">
    <property type="taxonomic scope" value="Bacteria"/>
</dbReference>
<dbReference type="AlphaFoldDB" id="A0A226XAN7"/>
<dbReference type="EMBL" id="MTHB01000027">
    <property type="protein sequence ID" value="OXC79997.1"/>
    <property type="molecule type" value="Genomic_DNA"/>
</dbReference>
<dbReference type="SUPFAM" id="SSF54427">
    <property type="entry name" value="NTF2-like"/>
    <property type="match status" value="1"/>
</dbReference>
<evidence type="ECO:0000313" key="1">
    <source>
        <dbReference type="EMBL" id="OXC79997.1"/>
    </source>
</evidence>
<reference evidence="2" key="1">
    <citation type="submission" date="2017-01" db="EMBL/GenBank/DDBJ databases">
        <title>Genome Analysis of Deinococcus marmoris KOPRI26562.</title>
        <authorList>
            <person name="Kim J.H."/>
            <person name="Oh H.-M."/>
        </authorList>
    </citation>
    <scope>NUCLEOTIDE SEQUENCE [LARGE SCALE GENOMIC DNA]</scope>
    <source>
        <strain evidence="2">PAMC 26633</strain>
    </source>
</reference>
<dbReference type="InterPro" id="IPR032710">
    <property type="entry name" value="NTF2-like_dom_sf"/>
</dbReference>
<comment type="caution">
    <text evidence="1">The sequence shown here is derived from an EMBL/GenBank/DDBJ whole genome shotgun (WGS) entry which is preliminary data.</text>
</comment>
<protein>
    <recommendedName>
        <fullName evidence="3">SnoaL-like domain-containing protein</fullName>
    </recommendedName>
</protein>
<dbReference type="Proteomes" id="UP000214720">
    <property type="component" value="Unassembled WGS sequence"/>
</dbReference>
<accession>A0A226XAN7</accession>
<gene>
    <name evidence="1" type="ORF">BSU04_04195</name>
</gene>
<proteinExistence type="predicted"/>
<dbReference type="RefSeq" id="WP_089159371.1">
    <property type="nucleotide sequence ID" value="NZ_MTHB01000027.1"/>
</dbReference>
<organism evidence="1 2">
    <name type="scientific">Caballeronia sordidicola</name>
    <name type="common">Burkholderia sordidicola</name>
    <dbReference type="NCBI Taxonomy" id="196367"/>
    <lineage>
        <taxon>Bacteria</taxon>
        <taxon>Pseudomonadati</taxon>
        <taxon>Pseudomonadota</taxon>
        <taxon>Betaproteobacteria</taxon>
        <taxon>Burkholderiales</taxon>
        <taxon>Burkholderiaceae</taxon>
        <taxon>Caballeronia</taxon>
    </lineage>
</organism>
<evidence type="ECO:0000313" key="2">
    <source>
        <dbReference type="Proteomes" id="UP000214720"/>
    </source>
</evidence>
<dbReference type="OrthoDB" id="8388066at2"/>